<sequence>MADDGRAAVYGPGDRVRVRAVDPPHHTRVPRYVRGQVGEVVETHGAWPLPDDRVRGIDPPRVETVYSVRFAARDLWGTGRHTVAVDLWESYLEPC</sequence>
<dbReference type="InterPro" id="IPR008990">
    <property type="entry name" value="Elect_transpt_acc-like_dom_sf"/>
</dbReference>
<dbReference type="EMBL" id="BAAAZG010000044">
    <property type="protein sequence ID" value="GAA4089383.1"/>
    <property type="molecule type" value="Genomic_DNA"/>
</dbReference>
<evidence type="ECO:0000313" key="3">
    <source>
        <dbReference type="Proteomes" id="UP001500683"/>
    </source>
</evidence>
<keyword evidence="3" id="KW-1185">Reference proteome</keyword>
<feature type="domain" description="Nitrile hydratase beta subunit" evidence="1">
    <location>
        <begin position="7"/>
        <end position="94"/>
    </location>
</feature>
<dbReference type="RefSeq" id="WP_344953780.1">
    <property type="nucleotide sequence ID" value="NZ_BAAAZG010000044.1"/>
</dbReference>
<dbReference type="Pfam" id="PF02211">
    <property type="entry name" value="NHase_beta_C"/>
    <property type="match status" value="1"/>
</dbReference>
<gene>
    <name evidence="2" type="ORF">GCM10022214_57550</name>
</gene>
<comment type="caution">
    <text evidence="2">The sequence shown here is derived from an EMBL/GenBank/DDBJ whole genome shotgun (WGS) entry which is preliminary data.</text>
</comment>
<protein>
    <recommendedName>
        <fullName evidence="1">Nitrile hydratase beta subunit domain-containing protein</fullName>
    </recommendedName>
</protein>
<proteinExistence type="predicted"/>
<dbReference type="Gene3D" id="2.30.30.50">
    <property type="match status" value="1"/>
</dbReference>
<dbReference type="Proteomes" id="UP001500683">
    <property type="component" value="Unassembled WGS sequence"/>
</dbReference>
<organism evidence="2 3">
    <name type="scientific">Actinomadura miaoliensis</name>
    <dbReference type="NCBI Taxonomy" id="430685"/>
    <lineage>
        <taxon>Bacteria</taxon>
        <taxon>Bacillati</taxon>
        <taxon>Actinomycetota</taxon>
        <taxon>Actinomycetes</taxon>
        <taxon>Streptosporangiales</taxon>
        <taxon>Thermomonosporaceae</taxon>
        <taxon>Actinomadura</taxon>
    </lineage>
</organism>
<reference evidence="3" key="1">
    <citation type="journal article" date="2019" name="Int. J. Syst. Evol. Microbiol.">
        <title>The Global Catalogue of Microorganisms (GCM) 10K type strain sequencing project: providing services to taxonomists for standard genome sequencing and annotation.</title>
        <authorList>
            <consortium name="The Broad Institute Genomics Platform"/>
            <consortium name="The Broad Institute Genome Sequencing Center for Infectious Disease"/>
            <person name="Wu L."/>
            <person name="Ma J."/>
        </authorList>
    </citation>
    <scope>NUCLEOTIDE SEQUENCE [LARGE SCALE GENOMIC DNA]</scope>
    <source>
        <strain evidence="3">JCM 16702</strain>
    </source>
</reference>
<dbReference type="InterPro" id="IPR024690">
    <property type="entry name" value="CN_hydtase_beta_dom_C"/>
</dbReference>
<evidence type="ECO:0000313" key="2">
    <source>
        <dbReference type="EMBL" id="GAA4089383.1"/>
    </source>
</evidence>
<evidence type="ECO:0000259" key="1">
    <source>
        <dbReference type="Pfam" id="PF02211"/>
    </source>
</evidence>
<dbReference type="SUPFAM" id="SSF50090">
    <property type="entry name" value="Electron transport accessory proteins"/>
    <property type="match status" value="1"/>
</dbReference>
<accession>A0ABP7WII7</accession>
<name>A0ABP7WII7_9ACTN</name>